<proteinExistence type="predicted"/>
<gene>
    <name evidence="1" type="ORF">F511_35306</name>
</gene>
<dbReference type="AlphaFoldDB" id="A0A2Z7BSK1"/>
<name>A0A2Z7BSK1_9LAMI</name>
<protein>
    <submittedName>
        <fullName evidence="1">Uncharacterized protein</fullName>
    </submittedName>
</protein>
<dbReference type="EMBL" id="KV003341">
    <property type="protein sequence ID" value="KZV36618.1"/>
    <property type="molecule type" value="Genomic_DNA"/>
</dbReference>
<dbReference type="Proteomes" id="UP000250235">
    <property type="component" value="Unassembled WGS sequence"/>
</dbReference>
<sequence length="126" mass="13487">MHEDRTCKARLTRDVAGRLAQPRAWIGDGPGAASRELSRTDVAASMIERWSTPPAAGRTLATFAGRTLRRTCCTRCAPPARALLCRRDFFVAAAAGRPSLRRCSGDVVTAGLNSFRVCFGPVPGSP</sequence>
<accession>A0A2Z7BSK1</accession>
<organism evidence="1 2">
    <name type="scientific">Dorcoceras hygrometricum</name>
    <dbReference type="NCBI Taxonomy" id="472368"/>
    <lineage>
        <taxon>Eukaryota</taxon>
        <taxon>Viridiplantae</taxon>
        <taxon>Streptophyta</taxon>
        <taxon>Embryophyta</taxon>
        <taxon>Tracheophyta</taxon>
        <taxon>Spermatophyta</taxon>
        <taxon>Magnoliopsida</taxon>
        <taxon>eudicotyledons</taxon>
        <taxon>Gunneridae</taxon>
        <taxon>Pentapetalae</taxon>
        <taxon>asterids</taxon>
        <taxon>lamiids</taxon>
        <taxon>Lamiales</taxon>
        <taxon>Gesneriaceae</taxon>
        <taxon>Didymocarpoideae</taxon>
        <taxon>Trichosporeae</taxon>
        <taxon>Loxocarpinae</taxon>
        <taxon>Dorcoceras</taxon>
    </lineage>
</organism>
<keyword evidence="2" id="KW-1185">Reference proteome</keyword>
<evidence type="ECO:0000313" key="1">
    <source>
        <dbReference type="EMBL" id="KZV36618.1"/>
    </source>
</evidence>
<reference evidence="1 2" key="1">
    <citation type="journal article" date="2015" name="Proc. Natl. Acad. Sci. U.S.A.">
        <title>The resurrection genome of Boea hygrometrica: A blueprint for survival of dehydration.</title>
        <authorList>
            <person name="Xiao L."/>
            <person name="Yang G."/>
            <person name="Zhang L."/>
            <person name="Yang X."/>
            <person name="Zhao S."/>
            <person name="Ji Z."/>
            <person name="Zhou Q."/>
            <person name="Hu M."/>
            <person name="Wang Y."/>
            <person name="Chen M."/>
            <person name="Xu Y."/>
            <person name="Jin H."/>
            <person name="Xiao X."/>
            <person name="Hu G."/>
            <person name="Bao F."/>
            <person name="Hu Y."/>
            <person name="Wan P."/>
            <person name="Li L."/>
            <person name="Deng X."/>
            <person name="Kuang T."/>
            <person name="Xiang C."/>
            <person name="Zhu J.K."/>
            <person name="Oliver M.J."/>
            <person name="He Y."/>
        </authorList>
    </citation>
    <scope>NUCLEOTIDE SEQUENCE [LARGE SCALE GENOMIC DNA]</scope>
    <source>
        <strain evidence="2">cv. XS01</strain>
    </source>
</reference>
<evidence type="ECO:0000313" key="2">
    <source>
        <dbReference type="Proteomes" id="UP000250235"/>
    </source>
</evidence>